<keyword evidence="1" id="KW-0812">Transmembrane</keyword>
<keyword evidence="1" id="KW-1133">Transmembrane helix</keyword>
<sequence>MILKVLGMILIEVLILVGVYFILKIIISDK</sequence>
<protein>
    <submittedName>
        <fullName evidence="2">Uncharacterized protein</fullName>
    </submittedName>
</protein>
<dbReference type="AlphaFoldDB" id="A0A0F9D0P2"/>
<proteinExistence type="predicted"/>
<name>A0A0F9D0P2_9ZZZZ</name>
<evidence type="ECO:0000313" key="2">
    <source>
        <dbReference type="EMBL" id="KKL55119.1"/>
    </source>
</evidence>
<accession>A0A0F9D0P2</accession>
<keyword evidence="1" id="KW-0472">Membrane</keyword>
<dbReference type="EMBL" id="LAZR01030955">
    <property type="protein sequence ID" value="KKL55119.1"/>
    <property type="molecule type" value="Genomic_DNA"/>
</dbReference>
<evidence type="ECO:0000256" key="1">
    <source>
        <dbReference type="SAM" id="Phobius"/>
    </source>
</evidence>
<gene>
    <name evidence="2" type="ORF">LCGC14_2258610</name>
</gene>
<comment type="caution">
    <text evidence="2">The sequence shown here is derived from an EMBL/GenBank/DDBJ whole genome shotgun (WGS) entry which is preliminary data.</text>
</comment>
<feature type="transmembrane region" description="Helical" evidence="1">
    <location>
        <begin position="6"/>
        <end position="27"/>
    </location>
</feature>
<reference evidence="2" key="1">
    <citation type="journal article" date="2015" name="Nature">
        <title>Complex archaea that bridge the gap between prokaryotes and eukaryotes.</title>
        <authorList>
            <person name="Spang A."/>
            <person name="Saw J.H."/>
            <person name="Jorgensen S.L."/>
            <person name="Zaremba-Niedzwiedzka K."/>
            <person name="Martijn J."/>
            <person name="Lind A.E."/>
            <person name="van Eijk R."/>
            <person name="Schleper C."/>
            <person name="Guy L."/>
            <person name="Ettema T.J."/>
        </authorList>
    </citation>
    <scope>NUCLEOTIDE SEQUENCE</scope>
</reference>
<organism evidence="2">
    <name type="scientific">marine sediment metagenome</name>
    <dbReference type="NCBI Taxonomy" id="412755"/>
    <lineage>
        <taxon>unclassified sequences</taxon>
        <taxon>metagenomes</taxon>
        <taxon>ecological metagenomes</taxon>
    </lineage>
</organism>